<dbReference type="GO" id="GO:0046872">
    <property type="term" value="F:metal ion binding"/>
    <property type="evidence" value="ECO:0007669"/>
    <property type="project" value="UniProtKB-KW"/>
</dbReference>
<dbReference type="Pfam" id="PF00294">
    <property type="entry name" value="PfkB"/>
    <property type="match status" value="1"/>
</dbReference>
<dbReference type="InterPro" id="IPR029056">
    <property type="entry name" value="Ribokinase-like"/>
</dbReference>
<dbReference type="CDD" id="cd01174">
    <property type="entry name" value="ribokinase"/>
    <property type="match status" value="1"/>
</dbReference>
<feature type="region of interest" description="Disordered" evidence="10">
    <location>
        <begin position="315"/>
        <end position="355"/>
    </location>
</feature>
<feature type="coiled-coil region" evidence="9">
    <location>
        <begin position="132"/>
        <end position="159"/>
    </location>
</feature>
<dbReference type="EMBL" id="UINC01027123">
    <property type="protein sequence ID" value="SVB05833.1"/>
    <property type="molecule type" value="Genomic_DNA"/>
</dbReference>
<sequence>MPAPLVIAPGSINVDLVLKTDVLKGPKTFRGQYGETQGGKGSNQALAARRASADQREVVLVGCVGQDEWGAQALQVLEDSGITTDQIRVDETTRTGVVMEYLYGDGEVTIALDLGANGAVRATDIDRSADLIDAASLLLAQIETTLDALECAVRRARSVGVPTILDPSIIPDDDTERQRLMNDILTHVDVIAPNRSEALSLSGVEITDDTSALAAADVIREHVPIVVITRGADGAVVVRGQDHQIVQGLRVDAIDGGAAGDTFRGAFAMAIAEARDATSCPLDELPFEVLVQAAEFANAAAALCVTREGAAPSIPDRTQIDQMLAAGTTRSRGSKPQRSGSQGGSQVSGSQGSGS</sequence>
<dbReference type="GO" id="GO:0005829">
    <property type="term" value="C:cytosol"/>
    <property type="evidence" value="ECO:0007669"/>
    <property type="project" value="TreeGrafter"/>
</dbReference>
<evidence type="ECO:0000256" key="6">
    <source>
        <dbReference type="ARBA" id="ARBA00022842"/>
    </source>
</evidence>
<reference evidence="12" key="1">
    <citation type="submission" date="2018-05" db="EMBL/GenBank/DDBJ databases">
        <authorList>
            <person name="Lanie J.A."/>
            <person name="Ng W.-L."/>
            <person name="Kazmierczak K.M."/>
            <person name="Andrzejewski T.M."/>
            <person name="Davidsen T.M."/>
            <person name="Wayne K.J."/>
            <person name="Tettelin H."/>
            <person name="Glass J.I."/>
            <person name="Rusch D."/>
            <person name="Podicherti R."/>
            <person name="Tsui H.-C.T."/>
            <person name="Winkler M.E."/>
        </authorList>
    </citation>
    <scope>NUCLEOTIDE SEQUENCE</scope>
</reference>
<dbReference type="GO" id="GO:0006014">
    <property type="term" value="P:D-ribose metabolic process"/>
    <property type="evidence" value="ECO:0007669"/>
    <property type="project" value="InterPro"/>
</dbReference>
<evidence type="ECO:0000256" key="4">
    <source>
        <dbReference type="ARBA" id="ARBA00022777"/>
    </source>
</evidence>
<dbReference type="GO" id="GO:0004747">
    <property type="term" value="F:ribokinase activity"/>
    <property type="evidence" value="ECO:0007669"/>
    <property type="project" value="InterPro"/>
</dbReference>
<protein>
    <recommendedName>
        <fullName evidence="11">Carbohydrate kinase PfkB domain-containing protein</fullName>
    </recommendedName>
</protein>
<evidence type="ECO:0000256" key="5">
    <source>
        <dbReference type="ARBA" id="ARBA00022840"/>
    </source>
</evidence>
<dbReference type="InterPro" id="IPR011877">
    <property type="entry name" value="Ribokinase"/>
</dbReference>
<dbReference type="PANTHER" id="PTHR10584:SF166">
    <property type="entry name" value="RIBOKINASE"/>
    <property type="match status" value="1"/>
</dbReference>
<evidence type="ECO:0000313" key="12">
    <source>
        <dbReference type="EMBL" id="SVB05833.1"/>
    </source>
</evidence>
<dbReference type="InterPro" id="IPR011611">
    <property type="entry name" value="PfkB_dom"/>
</dbReference>
<keyword evidence="1" id="KW-0808">Transferase</keyword>
<dbReference type="GO" id="GO:0005524">
    <property type="term" value="F:ATP binding"/>
    <property type="evidence" value="ECO:0007669"/>
    <property type="project" value="UniProtKB-KW"/>
</dbReference>
<dbReference type="InterPro" id="IPR002139">
    <property type="entry name" value="Ribo/fructo_kinase"/>
</dbReference>
<dbReference type="HAMAP" id="MF_01987">
    <property type="entry name" value="Ribokinase"/>
    <property type="match status" value="1"/>
</dbReference>
<gene>
    <name evidence="12" type="ORF">METZ01_LOCUS158687</name>
</gene>
<keyword evidence="9" id="KW-0175">Coiled coil</keyword>
<evidence type="ECO:0000259" key="11">
    <source>
        <dbReference type="Pfam" id="PF00294"/>
    </source>
</evidence>
<keyword evidence="4" id="KW-0418">Kinase</keyword>
<dbReference type="PRINTS" id="PR00990">
    <property type="entry name" value="RIBOKINASE"/>
</dbReference>
<feature type="compositionally biased region" description="Low complexity" evidence="10">
    <location>
        <begin position="330"/>
        <end position="355"/>
    </location>
</feature>
<evidence type="ECO:0000256" key="7">
    <source>
        <dbReference type="ARBA" id="ARBA00022958"/>
    </source>
</evidence>
<keyword evidence="2" id="KW-0479">Metal-binding</keyword>
<evidence type="ECO:0000256" key="9">
    <source>
        <dbReference type="SAM" id="Coils"/>
    </source>
</evidence>
<dbReference type="Gene3D" id="3.40.1190.20">
    <property type="match status" value="1"/>
</dbReference>
<keyword evidence="7" id="KW-0630">Potassium</keyword>
<evidence type="ECO:0000256" key="1">
    <source>
        <dbReference type="ARBA" id="ARBA00022679"/>
    </source>
</evidence>
<dbReference type="SUPFAM" id="SSF53613">
    <property type="entry name" value="Ribokinase-like"/>
    <property type="match status" value="1"/>
</dbReference>
<dbReference type="PANTHER" id="PTHR10584">
    <property type="entry name" value="SUGAR KINASE"/>
    <property type="match status" value="1"/>
</dbReference>
<evidence type="ECO:0000256" key="10">
    <source>
        <dbReference type="SAM" id="MobiDB-lite"/>
    </source>
</evidence>
<evidence type="ECO:0000256" key="8">
    <source>
        <dbReference type="ARBA" id="ARBA00023277"/>
    </source>
</evidence>
<keyword evidence="5" id="KW-0067">ATP-binding</keyword>
<feature type="domain" description="Carbohydrate kinase PfkB" evidence="11">
    <location>
        <begin position="6"/>
        <end position="316"/>
    </location>
</feature>
<evidence type="ECO:0000256" key="2">
    <source>
        <dbReference type="ARBA" id="ARBA00022723"/>
    </source>
</evidence>
<accession>A0A382AXU4</accession>
<name>A0A382AXU4_9ZZZZ</name>
<evidence type="ECO:0000256" key="3">
    <source>
        <dbReference type="ARBA" id="ARBA00022741"/>
    </source>
</evidence>
<dbReference type="AlphaFoldDB" id="A0A382AXU4"/>
<keyword evidence="3" id="KW-0547">Nucleotide-binding</keyword>
<keyword evidence="6" id="KW-0460">Magnesium</keyword>
<keyword evidence="8" id="KW-0119">Carbohydrate metabolism</keyword>
<organism evidence="12">
    <name type="scientific">marine metagenome</name>
    <dbReference type="NCBI Taxonomy" id="408172"/>
    <lineage>
        <taxon>unclassified sequences</taxon>
        <taxon>metagenomes</taxon>
        <taxon>ecological metagenomes</taxon>
    </lineage>
</organism>
<proteinExistence type="inferred from homology"/>